<dbReference type="GO" id="GO:0016705">
    <property type="term" value="F:oxidoreductase activity, acting on paired donors, with incorporation or reduction of molecular oxygen"/>
    <property type="evidence" value="ECO:0007669"/>
    <property type="project" value="InterPro"/>
</dbReference>
<organism evidence="6 7">
    <name type="scientific">Streptomyces cinnamoneus</name>
    <name type="common">Streptoverticillium cinnamoneum</name>
    <dbReference type="NCBI Taxonomy" id="53446"/>
    <lineage>
        <taxon>Bacteria</taxon>
        <taxon>Bacillati</taxon>
        <taxon>Actinomycetota</taxon>
        <taxon>Actinomycetes</taxon>
        <taxon>Kitasatosporales</taxon>
        <taxon>Streptomycetaceae</taxon>
        <taxon>Streptomyces</taxon>
        <taxon>Streptomyces cinnamoneus group</taxon>
    </lineage>
</organism>
<dbReference type="GO" id="GO:0004497">
    <property type="term" value="F:monooxygenase activity"/>
    <property type="evidence" value="ECO:0007669"/>
    <property type="project" value="UniProtKB-KW"/>
</dbReference>
<evidence type="ECO:0000256" key="3">
    <source>
        <dbReference type="ARBA" id="ARBA00023002"/>
    </source>
</evidence>
<accession>A0A918TH12</accession>
<dbReference type="InterPro" id="IPR036661">
    <property type="entry name" value="Luciferase-like_sf"/>
</dbReference>
<dbReference type="PANTHER" id="PTHR30011">
    <property type="entry name" value="ALKANESULFONATE MONOOXYGENASE-RELATED"/>
    <property type="match status" value="1"/>
</dbReference>
<reference evidence="6" key="2">
    <citation type="submission" date="2020-09" db="EMBL/GenBank/DDBJ databases">
        <authorList>
            <person name="Sun Q."/>
            <person name="Ohkuma M."/>
        </authorList>
    </citation>
    <scope>NUCLEOTIDE SEQUENCE</scope>
    <source>
        <strain evidence="6">JCM 4633</strain>
    </source>
</reference>
<evidence type="ECO:0000256" key="1">
    <source>
        <dbReference type="ARBA" id="ARBA00022630"/>
    </source>
</evidence>
<keyword evidence="4 6" id="KW-0503">Monooxygenase</keyword>
<feature type="domain" description="Luciferase-like" evidence="5">
    <location>
        <begin position="25"/>
        <end position="275"/>
    </location>
</feature>
<evidence type="ECO:0000259" key="5">
    <source>
        <dbReference type="Pfam" id="PF00296"/>
    </source>
</evidence>
<reference evidence="6" key="1">
    <citation type="journal article" date="2014" name="Int. J. Syst. Evol. Microbiol.">
        <title>Complete genome sequence of Corynebacterium casei LMG S-19264T (=DSM 44701T), isolated from a smear-ripened cheese.</title>
        <authorList>
            <consortium name="US DOE Joint Genome Institute (JGI-PGF)"/>
            <person name="Walter F."/>
            <person name="Albersmeier A."/>
            <person name="Kalinowski J."/>
            <person name="Ruckert C."/>
        </authorList>
    </citation>
    <scope>NUCLEOTIDE SEQUENCE</scope>
    <source>
        <strain evidence="6">JCM 4633</strain>
    </source>
</reference>
<dbReference type="PANTHER" id="PTHR30011:SF16">
    <property type="entry name" value="C2H2 FINGER DOMAIN TRANSCRIPTION FACTOR (EUROFUNG)-RELATED"/>
    <property type="match status" value="1"/>
</dbReference>
<gene>
    <name evidence="6" type="ORF">GCM10010507_14410</name>
</gene>
<dbReference type="EMBL" id="BMVB01000004">
    <property type="protein sequence ID" value="GHC41266.1"/>
    <property type="molecule type" value="Genomic_DNA"/>
</dbReference>
<name>A0A918TH12_STRCJ</name>
<keyword evidence="3" id="KW-0560">Oxidoreductase</keyword>
<keyword evidence="1" id="KW-0285">Flavoprotein</keyword>
<dbReference type="RefSeq" id="WP_190108817.1">
    <property type="nucleotide sequence ID" value="NZ_BMVB01000004.1"/>
</dbReference>
<dbReference type="InterPro" id="IPR011251">
    <property type="entry name" value="Luciferase-like_dom"/>
</dbReference>
<evidence type="ECO:0000256" key="4">
    <source>
        <dbReference type="ARBA" id="ARBA00023033"/>
    </source>
</evidence>
<dbReference type="Pfam" id="PF00296">
    <property type="entry name" value="Bac_luciferase"/>
    <property type="match status" value="1"/>
</dbReference>
<dbReference type="AlphaFoldDB" id="A0A918TH12"/>
<proteinExistence type="predicted"/>
<keyword evidence="2" id="KW-0288">FMN</keyword>
<dbReference type="Proteomes" id="UP000646244">
    <property type="component" value="Unassembled WGS sequence"/>
</dbReference>
<comment type="caution">
    <text evidence="6">The sequence shown here is derived from an EMBL/GenBank/DDBJ whole genome shotgun (WGS) entry which is preliminary data.</text>
</comment>
<dbReference type="SUPFAM" id="SSF51679">
    <property type="entry name" value="Bacterial luciferase-like"/>
    <property type="match status" value="1"/>
</dbReference>
<sequence>MPAHEPTRPLHLAVALDRPGTYAAEPYAEAARLAERGCLDFVTLGGSFGPPGGGRGRPDALAVLARVAPATERIGLVPTVTTTHTGPFHVSSALAALDRVSRGRAGWTAAVPAADAAQREAKAAAAWREAGAVAEGVARLWDGREDGAGIRGAASHRFVDRDAPHRVDVEGTGCGVRGPAVVPRSPQGRPVVAVDATARWPRETAARHADVAYVRTGAHDPRAVRALRAARADLRRRALAHGRDVGAPAGRLVLLASLPVALYTAADAVALADLVAGWYADGVADGVHFRPADPDRDLALLVDGTVPVLQHRGLLRNFYPGATLREHLCLPRPAGRRTPAEGTA</sequence>
<dbReference type="Gene3D" id="3.20.20.30">
    <property type="entry name" value="Luciferase-like domain"/>
    <property type="match status" value="1"/>
</dbReference>
<dbReference type="InterPro" id="IPR051260">
    <property type="entry name" value="Diverse_substr_monoxygenases"/>
</dbReference>
<evidence type="ECO:0000256" key="2">
    <source>
        <dbReference type="ARBA" id="ARBA00022643"/>
    </source>
</evidence>
<evidence type="ECO:0000313" key="6">
    <source>
        <dbReference type="EMBL" id="GHC41266.1"/>
    </source>
</evidence>
<evidence type="ECO:0000313" key="7">
    <source>
        <dbReference type="Proteomes" id="UP000646244"/>
    </source>
</evidence>
<protein>
    <submittedName>
        <fullName evidence="6">Monooxygenase</fullName>
    </submittedName>
</protein>